<comment type="caution">
    <text evidence="9">The sequence shown here is derived from an EMBL/GenBank/DDBJ whole genome shotgun (WGS) entry which is preliminary data.</text>
</comment>
<dbReference type="EMBL" id="VFPN01000001">
    <property type="protein sequence ID" value="TQM65902.1"/>
    <property type="molecule type" value="Genomic_DNA"/>
</dbReference>
<dbReference type="RefSeq" id="WP_141915874.1">
    <property type="nucleotide sequence ID" value="NZ_BAAAYS010000030.1"/>
</dbReference>
<dbReference type="AlphaFoldDB" id="A0A543I5M2"/>
<comment type="similarity">
    <text evidence="2">Belongs to the ABC transporter superfamily.</text>
</comment>
<reference evidence="9 10" key="1">
    <citation type="submission" date="2019-06" db="EMBL/GenBank/DDBJ databases">
        <title>Sequencing the genomes of 1000 actinobacteria strains.</title>
        <authorList>
            <person name="Klenk H.-P."/>
        </authorList>
    </citation>
    <scope>NUCLEOTIDE SEQUENCE [LARGE SCALE GENOMIC DNA]</scope>
    <source>
        <strain evidence="9 10">DSM 18031</strain>
    </source>
</reference>
<name>A0A543I5M2_9MICO</name>
<accession>A0A543I5M2</accession>
<dbReference type="InterPro" id="IPR003593">
    <property type="entry name" value="AAA+_ATPase"/>
</dbReference>
<keyword evidence="4" id="KW-0547">Nucleotide-binding</keyword>
<proteinExistence type="inferred from homology"/>
<dbReference type="PROSITE" id="PS00211">
    <property type="entry name" value="ABC_TRANSPORTER_1"/>
    <property type="match status" value="1"/>
</dbReference>
<keyword evidence="3" id="KW-0813">Transport</keyword>
<evidence type="ECO:0000256" key="3">
    <source>
        <dbReference type="ARBA" id="ARBA00022448"/>
    </source>
</evidence>
<keyword evidence="5 9" id="KW-0067">ATP-binding</keyword>
<dbReference type="InterPro" id="IPR017871">
    <property type="entry name" value="ABC_transporter-like_CS"/>
</dbReference>
<dbReference type="SUPFAM" id="SSF52540">
    <property type="entry name" value="P-loop containing nucleoside triphosphate hydrolases"/>
    <property type="match status" value="1"/>
</dbReference>
<gene>
    <name evidence="9" type="ORF">FB466_0722</name>
</gene>
<dbReference type="GO" id="GO:0016887">
    <property type="term" value="F:ATP hydrolysis activity"/>
    <property type="evidence" value="ECO:0007669"/>
    <property type="project" value="InterPro"/>
</dbReference>
<dbReference type="OrthoDB" id="9804819at2"/>
<evidence type="ECO:0000313" key="9">
    <source>
        <dbReference type="EMBL" id="TQM65902.1"/>
    </source>
</evidence>
<organism evidence="9 10">
    <name type="scientific">Klugiella xanthotipulae</name>
    <dbReference type="NCBI Taxonomy" id="244735"/>
    <lineage>
        <taxon>Bacteria</taxon>
        <taxon>Bacillati</taxon>
        <taxon>Actinomycetota</taxon>
        <taxon>Actinomycetes</taxon>
        <taxon>Micrococcales</taxon>
        <taxon>Microbacteriaceae</taxon>
        <taxon>Klugiella</taxon>
    </lineage>
</organism>
<comment type="subcellular location">
    <subcellularLocation>
        <location evidence="1">Cell membrane</location>
        <topology evidence="1">Peripheral membrane protein</topology>
    </subcellularLocation>
</comment>
<evidence type="ECO:0000256" key="6">
    <source>
        <dbReference type="ARBA" id="ARBA00023251"/>
    </source>
</evidence>
<dbReference type="PROSITE" id="PS50893">
    <property type="entry name" value="ABC_TRANSPORTER_2"/>
    <property type="match status" value="1"/>
</dbReference>
<dbReference type="InterPro" id="IPR027417">
    <property type="entry name" value="P-loop_NTPase"/>
</dbReference>
<protein>
    <submittedName>
        <fullName evidence="9">Multidrug/hemolysin transport system ATP-binding protein</fullName>
    </submittedName>
</protein>
<evidence type="ECO:0000256" key="2">
    <source>
        <dbReference type="ARBA" id="ARBA00005417"/>
    </source>
</evidence>
<feature type="compositionally biased region" description="Low complexity" evidence="7">
    <location>
        <begin position="320"/>
        <end position="332"/>
    </location>
</feature>
<evidence type="ECO:0000259" key="8">
    <source>
        <dbReference type="PROSITE" id="PS50893"/>
    </source>
</evidence>
<dbReference type="GO" id="GO:0005886">
    <property type="term" value="C:plasma membrane"/>
    <property type="evidence" value="ECO:0007669"/>
    <property type="project" value="UniProtKB-SubCell"/>
</dbReference>
<feature type="region of interest" description="Disordered" evidence="7">
    <location>
        <begin position="320"/>
        <end position="339"/>
    </location>
</feature>
<dbReference type="Pfam" id="PF00005">
    <property type="entry name" value="ABC_tran"/>
    <property type="match status" value="1"/>
</dbReference>
<dbReference type="PANTHER" id="PTHR42711:SF5">
    <property type="entry name" value="ABC TRANSPORTER ATP-BINDING PROTEIN NATA"/>
    <property type="match status" value="1"/>
</dbReference>
<keyword evidence="6" id="KW-0046">Antibiotic resistance</keyword>
<evidence type="ECO:0000256" key="7">
    <source>
        <dbReference type="SAM" id="MobiDB-lite"/>
    </source>
</evidence>
<dbReference type="Gene3D" id="3.40.50.300">
    <property type="entry name" value="P-loop containing nucleotide triphosphate hydrolases"/>
    <property type="match status" value="1"/>
</dbReference>
<dbReference type="PANTHER" id="PTHR42711">
    <property type="entry name" value="ABC TRANSPORTER ATP-BINDING PROTEIN"/>
    <property type="match status" value="1"/>
</dbReference>
<evidence type="ECO:0000256" key="5">
    <source>
        <dbReference type="ARBA" id="ARBA00022840"/>
    </source>
</evidence>
<sequence length="339" mass="36595">MTTPTAISVRNLTKTYRDVHAVTDISFDVEAGSVFAFLGTNGAGKSTTIGCITTVQGFDSGSITVLGHEVSRNTRGNDNDGIRHQIGVVFQASVLDPLLTVTENLVIRAAFYGLSRADARGRIRELAELIGLTEVLGRRYGTLSGGQKRRADIARALIHRPAILFLDEPTAGLDPQSREKVWDTIRTLRETQGITVFLTTHYMEETERADEVCIVTAGRIAVRGTATELRSTYSHSVLSLTTTAPDALSSWCAERGLPATTTRRATPEAGREIVHTIVAVTVETSSQAIEVLTAHESIITNFEFRHGTMDDVFLAVTGDAPSATAHTPSTPTRTEDTAV</sequence>
<feature type="domain" description="ABC transporter" evidence="8">
    <location>
        <begin position="7"/>
        <end position="242"/>
    </location>
</feature>
<dbReference type="InterPro" id="IPR003439">
    <property type="entry name" value="ABC_transporter-like_ATP-bd"/>
</dbReference>
<keyword evidence="10" id="KW-1185">Reference proteome</keyword>
<evidence type="ECO:0000256" key="1">
    <source>
        <dbReference type="ARBA" id="ARBA00004202"/>
    </source>
</evidence>
<dbReference type="GO" id="GO:0005524">
    <property type="term" value="F:ATP binding"/>
    <property type="evidence" value="ECO:0007669"/>
    <property type="project" value="UniProtKB-KW"/>
</dbReference>
<dbReference type="Proteomes" id="UP000318331">
    <property type="component" value="Unassembled WGS sequence"/>
</dbReference>
<evidence type="ECO:0000313" key="10">
    <source>
        <dbReference type="Proteomes" id="UP000318331"/>
    </source>
</evidence>
<dbReference type="SMART" id="SM00382">
    <property type="entry name" value="AAA"/>
    <property type="match status" value="1"/>
</dbReference>
<dbReference type="GO" id="GO:0046677">
    <property type="term" value="P:response to antibiotic"/>
    <property type="evidence" value="ECO:0007669"/>
    <property type="project" value="UniProtKB-KW"/>
</dbReference>
<dbReference type="InterPro" id="IPR050763">
    <property type="entry name" value="ABC_transporter_ATP-binding"/>
</dbReference>
<evidence type="ECO:0000256" key="4">
    <source>
        <dbReference type="ARBA" id="ARBA00022741"/>
    </source>
</evidence>